<keyword evidence="3" id="KW-1185">Reference proteome</keyword>
<evidence type="ECO:0000313" key="2">
    <source>
        <dbReference type="EMBL" id="CAE7940289.1"/>
    </source>
</evidence>
<evidence type="ECO:0000313" key="3">
    <source>
        <dbReference type="Proteomes" id="UP000601435"/>
    </source>
</evidence>
<evidence type="ECO:0000256" key="1">
    <source>
        <dbReference type="SAM" id="Phobius"/>
    </source>
</evidence>
<name>A0A813C927_9DINO</name>
<sequence>MLFLAELRRSPPPEELLADRWKWLSLMALLTIVVVLQILTLDVVAVVLSGLLLLFGWRMIRDDMQEMPAYALVYGMLCGLNCCFTLLPLVADLAEGRLLDTKWAFRNSELPSTKYESWTTYTQITPFFDMSLGLEFNAESLCMLLTPLTMAAGCYLSACAHVIVDQAAHRLDVQHDEDQFGDSTRHLATLPAAERTLQCPRVFSGKAFKVDT</sequence>
<dbReference type="EMBL" id="CAJNJA010090930">
    <property type="protein sequence ID" value="CAE7940289.1"/>
    <property type="molecule type" value="Genomic_DNA"/>
</dbReference>
<comment type="caution">
    <text evidence="2">The sequence shown here is derived from an EMBL/GenBank/DDBJ whole genome shotgun (WGS) entry which is preliminary data.</text>
</comment>
<accession>A0A813C927</accession>
<feature type="transmembrane region" description="Helical" evidence="1">
    <location>
        <begin position="26"/>
        <end position="57"/>
    </location>
</feature>
<keyword evidence="1" id="KW-1133">Transmembrane helix</keyword>
<proteinExistence type="predicted"/>
<dbReference type="OrthoDB" id="10489397at2759"/>
<dbReference type="Proteomes" id="UP000601435">
    <property type="component" value="Unassembled WGS sequence"/>
</dbReference>
<gene>
    <name evidence="2" type="ORF">SNEC2469_LOCUS33835</name>
</gene>
<organism evidence="2 3">
    <name type="scientific">Symbiodinium necroappetens</name>
    <dbReference type="NCBI Taxonomy" id="1628268"/>
    <lineage>
        <taxon>Eukaryota</taxon>
        <taxon>Sar</taxon>
        <taxon>Alveolata</taxon>
        <taxon>Dinophyceae</taxon>
        <taxon>Suessiales</taxon>
        <taxon>Symbiodiniaceae</taxon>
        <taxon>Symbiodinium</taxon>
    </lineage>
</organism>
<keyword evidence="1" id="KW-0812">Transmembrane</keyword>
<protein>
    <submittedName>
        <fullName evidence="2">Uncharacterized protein</fullName>
    </submittedName>
</protein>
<feature type="transmembrane region" description="Helical" evidence="1">
    <location>
        <begin position="69"/>
        <end position="91"/>
    </location>
</feature>
<keyword evidence="1" id="KW-0472">Membrane</keyword>
<reference evidence="2" key="1">
    <citation type="submission" date="2021-02" db="EMBL/GenBank/DDBJ databases">
        <authorList>
            <person name="Dougan E. K."/>
            <person name="Rhodes N."/>
            <person name="Thang M."/>
            <person name="Chan C."/>
        </authorList>
    </citation>
    <scope>NUCLEOTIDE SEQUENCE</scope>
</reference>
<feature type="transmembrane region" description="Helical" evidence="1">
    <location>
        <begin position="144"/>
        <end position="164"/>
    </location>
</feature>
<dbReference type="AlphaFoldDB" id="A0A813C927"/>